<evidence type="ECO:0000256" key="5">
    <source>
        <dbReference type="SAM" id="SignalP"/>
    </source>
</evidence>
<feature type="compositionally biased region" description="Basic and acidic residues" evidence="4">
    <location>
        <begin position="108"/>
        <end position="125"/>
    </location>
</feature>
<dbReference type="GeneID" id="113856030"/>
<feature type="chain" id="PRO_5034909493" evidence="5">
    <location>
        <begin position="21"/>
        <end position="214"/>
    </location>
</feature>
<feature type="region of interest" description="Disordered" evidence="4">
    <location>
        <begin position="103"/>
        <end position="126"/>
    </location>
</feature>
<reference evidence="6" key="1">
    <citation type="journal article" date="2019" name="Toxins">
        <title>Detection of Abrin-Like and Prepropulchellin-Like Toxin Genes and Transcripts Using Whole Genome Sequencing and Full-Length Transcript Sequencing of Abrus precatorius.</title>
        <authorList>
            <person name="Hovde B.T."/>
            <person name="Daligault H.E."/>
            <person name="Hanschen E.R."/>
            <person name="Kunde Y.A."/>
            <person name="Johnson M.B."/>
            <person name="Starkenburg S.R."/>
            <person name="Johnson S.L."/>
        </authorList>
    </citation>
    <scope>NUCLEOTIDE SEQUENCE [LARGE SCALE GENOMIC DNA]</scope>
</reference>
<evidence type="ECO:0000313" key="7">
    <source>
        <dbReference type="RefSeq" id="XP_027343454.1"/>
    </source>
</evidence>
<sequence length="214" mass="23925">MEKMRVILITQFLFIAAAAAAQVDDGKAINPNQNLNPLNNQPQAYESPRFQKFVTHCTSHIAETCSGNDALIQHPYVLAQCLFTSMEKCLVDHGAALYPSTKTVTEPHQAKEKAQDQAQEQEPKSPKPLFYHPLLVDALNFQTVLRDCTRVTARTCLRGPNVATSSVLAACLIPSMNQCVYPRGAEPSIISYLLKDKIFWKKNLNELTLFQCLF</sequence>
<evidence type="ECO:0000256" key="2">
    <source>
        <dbReference type="ARBA" id="ARBA00022458"/>
    </source>
</evidence>
<evidence type="ECO:0000256" key="3">
    <source>
        <dbReference type="ARBA" id="ARBA00022729"/>
    </source>
</evidence>
<evidence type="ECO:0000256" key="1">
    <source>
        <dbReference type="ARBA" id="ARBA00010119"/>
    </source>
</evidence>
<accession>A0A8B8KKT6</accession>
<comment type="similarity">
    <text evidence="1">Belongs to the nodulin 20 family.</text>
</comment>
<feature type="signal peptide" evidence="5">
    <location>
        <begin position="1"/>
        <end position="20"/>
    </location>
</feature>
<dbReference type="RefSeq" id="XP_027343454.1">
    <property type="nucleotide sequence ID" value="XM_027487653.1"/>
</dbReference>
<gene>
    <name evidence="7" type="primary">LOC113856030</name>
</gene>
<reference evidence="7" key="2">
    <citation type="submission" date="2025-08" db="UniProtKB">
        <authorList>
            <consortium name="RefSeq"/>
        </authorList>
    </citation>
    <scope>IDENTIFICATION</scope>
    <source>
        <tissue evidence="7">Young leaves</tissue>
    </source>
</reference>
<dbReference type="KEGG" id="aprc:113856030"/>
<dbReference type="AlphaFoldDB" id="A0A8B8KKT6"/>
<keyword evidence="2" id="KW-0536">Nodulation</keyword>
<dbReference type="GO" id="GO:0009877">
    <property type="term" value="P:nodulation"/>
    <property type="evidence" value="ECO:0007669"/>
    <property type="project" value="UniProtKB-KW"/>
</dbReference>
<dbReference type="InterPro" id="IPR003387">
    <property type="entry name" value="Nodulin"/>
</dbReference>
<protein>
    <submittedName>
        <fullName evidence="7">Nodulin-20-like</fullName>
    </submittedName>
</protein>
<proteinExistence type="inferred from homology"/>
<organism evidence="6 7">
    <name type="scientific">Abrus precatorius</name>
    <name type="common">Indian licorice</name>
    <name type="synonym">Glycine abrus</name>
    <dbReference type="NCBI Taxonomy" id="3816"/>
    <lineage>
        <taxon>Eukaryota</taxon>
        <taxon>Viridiplantae</taxon>
        <taxon>Streptophyta</taxon>
        <taxon>Embryophyta</taxon>
        <taxon>Tracheophyta</taxon>
        <taxon>Spermatophyta</taxon>
        <taxon>Magnoliopsida</taxon>
        <taxon>eudicotyledons</taxon>
        <taxon>Gunneridae</taxon>
        <taxon>Pentapetalae</taxon>
        <taxon>rosids</taxon>
        <taxon>fabids</taxon>
        <taxon>Fabales</taxon>
        <taxon>Fabaceae</taxon>
        <taxon>Papilionoideae</taxon>
        <taxon>50 kb inversion clade</taxon>
        <taxon>NPAAA clade</taxon>
        <taxon>indigoferoid/millettioid clade</taxon>
        <taxon>Abreae</taxon>
        <taxon>Abrus</taxon>
    </lineage>
</organism>
<keyword evidence="6" id="KW-1185">Reference proteome</keyword>
<name>A0A8B8KKT6_ABRPR</name>
<evidence type="ECO:0000313" key="6">
    <source>
        <dbReference type="Proteomes" id="UP000694853"/>
    </source>
</evidence>
<keyword evidence="3 5" id="KW-0732">Signal</keyword>
<dbReference type="Pfam" id="PF02451">
    <property type="entry name" value="Nodulin"/>
    <property type="match status" value="2"/>
</dbReference>
<dbReference type="OrthoDB" id="1433924at2759"/>
<evidence type="ECO:0000256" key="4">
    <source>
        <dbReference type="SAM" id="MobiDB-lite"/>
    </source>
</evidence>
<dbReference type="Proteomes" id="UP000694853">
    <property type="component" value="Unplaced"/>
</dbReference>